<evidence type="ECO:0000256" key="2">
    <source>
        <dbReference type="ARBA" id="ARBA00007441"/>
    </source>
</evidence>
<keyword evidence="8" id="KW-1185">Reference proteome</keyword>
<organism evidence="7 8">
    <name type="scientific">Filobasidium floriforme</name>
    <dbReference type="NCBI Taxonomy" id="5210"/>
    <lineage>
        <taxon>Eukaryota</taxon>
        <taxon>Fungi</taxon>
        <taxon>Dikarya</taxon>
        <taxon>Basidiomycota</taxon>
        <taxon>Agaricomycotina</taxon>
        <taxon>Tremellomycetes</taxon>
        <taxon>Filobasidiales</taxon>
        <taxon>Filobasidiaceae</taxon>
        <taxon>Filobasidium</taxon>
    </lineage>
</organism>
<evidence type="ECO:0000256" key="5">
    <source>
        <dbReference type="ARBA" id="ARBA00022898"/>
    </source>
</evidence>
<dbReference type="FunFam" id="3.40.640.10:FF:000024">
    <property type="entry name" value="Kynurenine--oxoglutarate transaminase 3"/>
    <property type="match status" value="1"/>
</dbReference>
<dbReference type="Gene3D" id="3.40.640.10">
    <property type="entry name" value="Type I PLP-dependent aspartate aminotransferase-like (Major domain)"/>
    <property type="match status" value="1"/>
</dbReference>
<evidence type="ECO:0000256" key="1">
    <source>
        <dbReference type="ARBA" id="ARBA00001933"/>
    </source>
</evidence>
<dbReference type="GO" id="GO:0005739">
    <property type="term" value="C:mitochondrion"/>
    <property type="evidence" value="ECO:0007669"/>
    <property type="project" value="TreeGrafter"/>
</dbReference>
<dbReference type="GO" id="GO:0016212">
    <property type="term" value="F:kynurenine-oxoglutarate transaminase activity"/>
    <property type="evidence" value="ECO:0007669"/>
    <property type="project" value="TreeGrafter"/>
</dbReference>
<dbReference type="PANTHER" id="PTHR43807">
    <property type="entry name" value="FI04487P"/>
    <property type="match status" value="1"/>
</dbReference>
<dbReference type="AlphaFoldDB" id="A0A8K0JRU1"/>
<keyword evidence="5" id="KW-0663">Pyridoxal phosphate</keyword>
<sequence length="439" mass="49166">MQSLSKTSWSAKKQSQKLADGGADKLDVWSIFTPANMPPDAINLGQGFMNWNPPEWVRDASAKAMNSDVMSNHYSHPRGRPRLLKAISSHYSPQFENLTRENRQLRPEEIVVTAGANEGMYAALLAFLNKGDEVICIEPFFDQYLASIIFNGGKPVYVPLHPPEAPEDGSFVKRTGADWKLDLKEFDAAFTDKTKVVIINTPHNPSGKVFSPEELTAIAEICTKHDVLVLADEVYDCLTFDGTEHVRIAALPGMWERTLTVGSAGKSFAATGWRIGWLIGPAELTLATLQASTRIIFCTNSPLQEAVAEGLELANEKRFFPDQIEAYQERRDVLCSYFEQLGLSFTLPQGSYFVLVDMSKVKVPEGYDFPEVVKGRGRDFETCWFMAQELKVVGIPPSEFYCREHLQFGEKFARFAFCKDLDTLHAAGKRLLGLKKYIQ</sequence>
<keyword evidence="3" id="KW-0032">Aminotransferase</keyword>
<dbReference type="InterPro" id="IPR015421">
    <property type="entry name" value="PyrdxlP-dep_Trfase_major"/>
</dbReference>
<comment type="cofactor">
    <cofactor evidence="1">
        <name>pyridoxal 5'-phosphate</name>
        <dbReference type="ChEBI" id="CHEBI:597326"/>
    </cofactor>
</comment>
<dbReference type="GO" id="GO:0030170">
    <property type="term" value="F:pyridoxal phosphate binding"/>
    <property type="evidence" value="ECO:0007669"/>
    <property type="project" value="InterPro"/>
</dbReference>
<feature type="domain" description="Aminotransferase class I/classII large" evidence="6">
    <location>
        <begin position="40"/>
        <end position="417"/>
    </location>
</feature>
<dbReference type="InterPro" id="IPR004838">
    <property type="entry name" value="NHTrfase_class1_PyrdxlP-BS"/>
</dbReference>
<proteinExistence type="inferred from homology"/>
<dbReference type="CDD" id="cd00609">
    <property type="entry name" value="AAT_like"/>
    <property type="match status" value="1"/>
</dbReference>
<dbReference type="EMBL" id="JABELV010000003">
    <property type="protein sequence ID" value="KAG7575469.1"/>
    <property type="molecule type" value="Genomic_DNA"/>
</dbReference>
<evidence type="ECO:0000313" key="7">
    <source>
        <dbReference type="EMBL" id="KAG7575469.1"/>
    </source>
</evidence>
<reference evidence="7" key="1">
    <citation type="submission" date="2020-04" db="EMBL/GenBank/DDBJ databases">
        <title>Analysis of mating type loci in Filobasidium floriforme.</title>
        <authorList>
            <person name="Nowrousian M."/>
        </authorList>
    </citation>
    <scope>NUCLEOTIDE SEQUENCE</scope>
    <source>
        <strain evidence="7">CBS 6242</strain>
    </source>
</reference>
<comment type="caution">
    <text evidence="7">The sequence shown here is derived from an EMBL/GenBank/DDBJ whole genome shotgun (WGS) entry which is preliminary data.</text>
</comment>
<evidence type="ECO:0000259" key="6">
    <source>
        <dbReference type="Pfam" id="PF00155"/>
    </source>
</evidence>
<dbReference type="OrthoDB" id="2414662at2759"/>
<evidence type="ECO:0000313" key="8">
    <source>
        <dbReference type="Proteomes" id="UP000812966"/>
    </source>
</evidence>
<accession>A0A8K0JRU1</accession>
<dbReference type="InterPro" id="IPR015422">
    <property type="entry name" value="PyrdxlP-dep_Trfase_small"/>
</dbReference>
<dbReference type="Gene3D" id="3.90.1150.10">
    <property type="entry name" value="Aspartate Aminotransferase, domain 1"/>
    <property type="match status" value="1"/>
</dbReference>
<protein>
    <recommendedName>
        <fullName evidence="6">Aminotransferase class I/classII large domain-containing protein</fullName>
    </recommendedName>
</protein>
<dbReference type="SUPFAM" id="SSF53383">
    <property type="entry name" value="PLP-dependent transferases"/>
    <property type="match status" value="1"/>
</dbReference>
<evidence type="ECO:0000256" key="3">
    <source>
        <dbReference type="ARBA" id="ARBA00022576"/>
    </source>
</evidence>
<dbReference type="InterPro" id="IPR051326">
    <property type="entry name" value="Kynurenine-oxoglutarate_AT"/>
</dbReference>
<dbReference type="PANTHER" id="PTHR43807:SF20">
    <property type="entry name" value="FI04487P"/>
    <property type="match status" value="1"/>
</dbReference>
<dbReference type="Proteomes" id="UP000812966">
    <property type="component" value="Unassembled WGS sequence"/>
</dbReference>
<comment type="similarity">
    <text evidence="2">Belongs to the class-I pyridoxal-phosphate-dependent aminotransferase family.</text>
</comment>
<dbReference type="InterPro" id="IPR004839">
    <property type="entry name" value="Aminotransferase_I/II_large"/>
</dbReference>
<gene>
    <name evidence="7" type="ORF">FFLO_00288</name>
</gene>
<evidence type="ECO:0000256" key="4">
    <source>
        <dbReference type="ARBA" id="ARBA00022679"/>
    </source>
</evidence>
<dbReference type="Pfam" id="PF00155">
    <property type="entry name" value="Aminotran_1_2"/>
    <property type="match status" value="1"/>
</dbReference>
<name>A0A8K0JRU1_9TREE</name>
<dbReference type="PROSITE" id="PS00105">
    <property type="entry name" value="AA_TRANSFER_CLASS_1"/>
    <property type="match status" value="1"/>
</dbReference>
<dbReference type="InterPro" id="IPR015424">
    <property type="entry name" value="PyrdxlP-dep_Trfase"/>
</dbReference>
<keyword evidence="4" id="KW-0808">Transferase</keyword>